<comment type="subcellular location">
    <subcellularLocation>
        <location evidence="1">Secreted</location>
    </subcellularLocation>
</comment>
<dbReference type="RefSeq" id="WP_377942001.1">
    <property type="nucleotide sequence ID" value="NZ_JBHUCX010000018.1"/>
</dbReference>
<dbReference type="PANTHER" id="PTHR45742">
    <property type="entry name" value="COMPLEMENT COMPONENT C6"/>
    <property type="match status" value="1"/>
</dbReference>
<feature type="domain" description="MACPF" evidence="4">
    <location>
        <begin position="1"/>
        <end position="323"/>
    </location>
</feature>
<sequence length="517" mass="57149">MERTSSLESTPILSQSFAVGQGFNIYGTLDISGLLRPLFDFSKAPKETFTFLGKDYLVPQPIIAVENTQGYVHEGTYESRENLQNSLAVNAGVEASYGAFSGEIRSDYSGEFTQNSQYVYSYKTSYNQLAFLELNDTSDYLNDDFKHAVAQLPDEVTPNNTQIFFQFFTKYGVYYTQKIVLGGSLKFLSSIEKKEELSQQKLDFLFNAQYEGLFSSGKIDSKVSVSQDWQTFSQNSRQSVIAQGGTAEAVAAFQQMNLANPSNDTVSAYKQWAASLQTDPAIVDFQLAGIWQLCGDKEQAVLDAWQAFGQVMHPRLTIYTASNIISWPYVDSPVTPTITLGEQLVPNEPAATACGYQVIVLDSAKLSDTSAVLFNRYYTLPKVQSWGQVYPNMYNEMLTDLKNNNLVKNGNVLVLASFGMDNDMPPTNAMFGFLESAGAGETVADWINNCDPGSQVGNNYSWVSFPVVYVLVGMFNSGPGTGVEFFGNAHGDSQINANLEVFFYRESYNGKYTIGLG</sequence>
<protein>
    <submittedName>
        <fullName evidence="5">MAC/perforin domain-containing protein</fullName>
    </submittedName>
</protein>
<dbReference type="PANTHER" id="PTHR45742:SF8">
    <property type="entry name" value="FLOCCULATION PROTEIN FLO11"/>
    <property type="match status" value="1"/>
</dbReference>
<dbReference type="Proteomes" id="UP001597079">
    <property type="component" value="Unassembled WGS sequence"/>
</dbReference>
<evidence type="ECO:0000259" key="4">
    <source>
        <dbReference type="PROSITE" id="PS51412"/>
    </source>
</evidence>
<name>A0ABW4JDL9_9BACL</name>
<evidence type="ECO:0000256" key="3">
    <source>
        <dbReference type="ARBA" id="ARBA00023157"/>
    </source>
</evidence>
<dbReference type="EMBL" id="JBHUCX010000018">
    <property type="protein sequence ID" value="MFD1674179.1"/>
    <property type="molecule type" value="Genomic_DNA"/>
</dbReference>
<keyword evidence="2" id="KW-0964">Secreted</keyword>
<keyword evidence="3" id="KW-1015">Disulfide bond</keyword>
<proteinExistence type="predicted"/>
<evidence type="ECO:0000313" key="5">
    <source>
        <dbReference type="EMBL" id="MFD1674179.1"/>
    </source>
</evidence>
<keyword evidence="6" id="KW-1185">Reference proteome</keyword>
<accession>A0ABW4JDL9</accession>
<evidence type="ECO:0000313" key="6">
    <source>
        <dbReference type="Proteomes" id="UP001597079"/>
    </source>
</evidence>
<evidence type="ECO:0000256" key="2">
    <source>
        <dbReference type="ARBA" id="ARBA00022525"/>
    </source>
</evidence>
<dbReference type="InterPro" id="IPR020864">
    <property type="entry name" value="MACPF"/>
</dbReference>
<comment type="caution">
    <text evidence="5">The sequence shown here is derived from an EMBL/GenBank/DDBJ whole genome shotgun (WGS) entry which is preliminary data.</text>
</comment>
<gene>
    <name evidence="5" type="ORF">ACFSB2_05560</name>
</gene>
<dbReference type="PROSITE" id="PS51412">
    <property type="entry name" value="MACPF_2"/>
    <property type="match status" value="1"/>
</dbReference>
<dbReference type="Pfam" id="PF01823">
    <property type="entry name" value="MACPF"/>
    <property type="match status" value="1"/>
</dbReference>
<reference evidence="6" key="1">
    <citation type="journal article" date="2019" name="Int. J. Syst. Evol. Microbiol.">
        <title>The Global Catalogue of Microorganisms (GCM) 10K type strain sequencing project: providing services to taxonomists for standard genome sequencing and annotation.</title>
        <authorList>
            <consortium name="The Broad Institute Genomics Platform"/>
            <consortium name="The Broad Institute Genome Sequencing Center for Infectious Disease"/>
            <person name="Wu L."/>
            <person name="Ma J."/>
        </authorList>
    </citation>
    <scope>NUCLEOTIDE SEQUENCE [LARGE SCALE GENOMIC DNA]</scope>
    <source>
        <strain evidence="6">CGMCC 1.12286</strain>
    </source>
</reference>
<organism evidence="5 6">
    <name type="scientific">Alicyclobacillus fodiniaquatilis</name>
    <dbReference type="NCBI Taxonomy" id="1661150"/>
    <lineage>
        <taxon>Bacteria</taxon>
        <taxon>Bacillati</taxon>
        <taxon>Bacillota</taxon>
        <taxon>Bacilli</taxon>
        <taxon>Bacillales</taxon>
        <taxon>Alicyclobacillaceae</taxon>
        <taxon>Alicyclobacillus</taxon>
    </lineage>
</organism>
<evidence type="ECO:0000256" key="1">
    <source>
        <dbReference type="ARBA" id="ARBA00004613"/>
    </source>
</evidence>